<evidence type="ECO:0000313" key="18">
    <source>
        <dbReference type="Proteomes" id="UP000288758"/>
    </source>
</evidence>
<feature type="domain" description="PAC" evidence="16">
    <location>
        <begin position="230"/>
        <end position="282"/>
    </location>
</feature>
<dbReference type="InterPro" id="IPR001610">
    <property type="entry name" value="PAC"/>
</dbReference>
<dbReference type="SMART" id="SM00086">
    <property type="entry name" value="PAC"/>
    <property type="match status" value="1"/>
</dbReference>
<evidence type="ECO:0000313" key="17">
    <source>
        <dbReference type="EMBL" id="QAT88728.1"/>
    </source>
</evidence>
<reference evidence="17 18" key="1">
    <citation type="submission" date="2018-12" db="EMBL/GenBank/DDBJ databases">
        <title>Complete Genome Sequence of the Corallopyronin A producing Myxobacterium Corallococcus coralloides B035.</title>
        <authorList>
            <person name="Bouhired S.M."/>
            <person name="Rupp O."/>
            <person name="Blom J."/>
            <person name="Schaeberle T.F."/>
            <person name="Kehraus S."/>
            <person name="Schiefer A."/>
            <person name="Pfarr K."/>
            <person name="Goesmann A."/>
            <person name="Hoerauf A."/>
            <person name="Koenig G.M."/>
        </authorList>
    </citation>
    <scope>NUCLEOTIDE SEQUENCE [LARGE SCALE GENOMIC DNA]</scope>
    <source>
        <strain evidence="17 18">B035</strain>
    </source>
</reference>
<dbReference type="PROSITE" id="PS50113">
    <property type="entry name" value="PAC"/>
    <property type="match status" value="1"/>
</dbReference>
<evidence type="ECO:0000256" key="3">
    <source>
        <dbReference type="ARBA" id="ARBA00012438"/>
    </source>
</evidence>
<feature type="domain" description="Histidine kinase" evidence="15">
    <location>
        <begin position="293"/>
        <end position="514"/>
    </location>
</feature>
<keyword evidence="7" id="KW-0547">Nucleotide-binding</keyword>
<dbReference type="PRINTS" id="PR00344">
    <property type="entry name" value="BCTRLSENSOR"/>
</dbReference>
<keyword evidence="11" id="KW-0902">Two-component regulatory system</keyword>
<evidence type="ECO:0000256" key="11">
    <source>
        <dbReference type="ARBA" id="ARBA00023012"/>
    </source>
</evidence>
<evidence type="ECO:0000256" key="13">
    <source>
        <dbReference type="SAM" id="Coils"/>
    </source>
</evidence>
<evidence type="ECO:0000256" key="5">
    <source>
        <dbReference type="ARBA" id="ARBA00022679"/>
    </source>
</evidence>
<comment type="subcellular location">
    <subcellularLocation>
        <location evidence="2">Membrane</location>
        <topology evidence="2">Multi-pass membrane protein</topology>
    </subcellularLocation>
</comment>
<evidence type="ECO:0000256" key="10">
    <source>
        <dbReference type="ARBA" id="ARBA00022989"/>
    </source>
</evidence>
<dbReference type="InterPro" id="IPR013655">
    <property type="entry name" value="PAS_fold_3"/>
</dbReference>
<dbReference type="SUPFAM" id="SSF55874">
    <property type="entry name" value="ATPase domain of HSP90 chaperone/DNA topoisomerase II/histidine kinase"/>
    <property type="match status" value="1"/>
</dbReference>
<accession>A0A410S3S4</accession>
<evidence type="ECO:0000259" key="16">
    <source>
        <dbReference type="PROSITE" id="PS50113"/>
    </source>
</evidence>
<dbReference type="InterPro" id="IPR000014">
    <property type="entry name" value="PAS"/>
</dbReference>
<dbReference type="InterPro" id="IPR000700">
    <property type="entry name" value="PAS-assoc_C"/>
</dbReference>
<sequence length="530" mass="59006">MGLSWGPGMAPAWELPADSETPCILLEPLHGETGEALDFRWTSMNVPAEGWVRSLELGRHVSLWTREGAALFDVATLVRVLMRGVPHVGLLPGDAAGRRYVVVRHGEGLALWLLPRDEGQAADAHQAERERAARQEVEAALARAEQTVSALREAEERYRLATRATHDVLWDWHFATDHVRWDPGTGNAFGHATSVLEHKLGWWGERVHDDDRDRVVDRLVEFVASTGDVWSEEYRFQRADGSWAHVLDRGVLARDDEGRPVRMIGSMMDVTERTRQMETMVEEARFRERFIGILGHDLRNPLNAIVLSARAQKRRGPLECTPEQHRQHAQRIEASATRMGNMIADLLDLTRARLAGGIPLRKGPTDLGAVCQQVVDELSAAYPDRAVAVDVDGKAEGEWDAERLAQVLSNLVGNALEHGSPDAPVFLRCWAKGEHQVLEVQNPGHPIPEELRERLFDPFRQGEGEREQGGRRNSGLGLGLFIVKEIVQAHGGTVEVTSTQKEGTTFTVRLPRPPRPKAKAKAGRGRTRTA</sequence>
<protein>
    <recommendedName>
        <fullName evidence="3">histidine kinase</fullName>
        <ecNumber evidence="3">2.7.13.3</ecNumber>
    </recommendedName>
</protein>
<gene>
    <name evidence="17" type="primary">bphP13</name>
    <name evidence="17" type="ORF">EJ065_7203</name>
</gene>
<dbReference type="Gene3D" id="3.30.450.20">
    <property type="entry name" value="PAS domain"/>
    <property type="match status" value="1"/>
</dbReference>
<dbReference type="Gene3D" id="1.10.287.130">
    <property type="match status" value="1"/>
</dbReference>
<keyword evidence="13" id="KW-0175">Coiled coil</keyword>
<evidence type="ECO:0000256" key="2">
    <source>
        <dbReference type="ARBA" id="ARBA00004141"/>
    </source>
</evidence>
<evidence type="ECO:0000256" key="7">
    <source>
        <dbReference type="ARBA" id="ARBA00022741"/>
    </source>
</evidence>
<dbReference type="PANTHER" id="PTHR42878">
    <property type="entry name" value="TWO-COMPONENT HISTIDINE KINASE"/>
    <property type="match status" value="1"/>
</dbReference>
<dbReference type="InterPro" id="IPR003594">
    <property type="entry name" value="HATPase_dom"/>
</dbReference>
<dbReference type="PANTHER" id="PTHR42878:SF7">
    <property type="entry name" value="SENSOR HISTIDINE KINASE GLRK"/>
    <property type="match status" value="1"/>
</dbReference>
<keyword evidence="9" id="KW-0067">ATP-binding</keyword>
<dbReference type="InterPro" id="IPR036097">
    <property type="entry name" value="HisK_dim/P_sf"/>
</dbReference>
<dbReference type="SMART" id="SM00388">
    <property type="entry name" value="HisKA"/>
    <property type="match status" value="1"/>
</dbReference>
<dbReference type="InterPro" id="IPR050351">
    <property type="entry name" value="BphY/WalK/GraS-like"/>
</dbReference>
<evidence type="ECO:0000256" key="14">
    <source>
        <dbReference type="SAM" id="MobiDB-lite"/>
    </source>
</evidence>
<name>A0A410S3S4_CORCK</name>
<keyword evidence="5" id="KW-0808">Transferase</keyword>
<dbReference type="GO" id="GO:0016020">
    <property type="term" value="C:membrane"/>
    <property type="evidence" value="ECO:0007669"/>
    <property type="project" value="UniProtKB-SubCell"/>
</dbReference>
<dbReference type="GO" id="GO:0000156">
    <property type="term" value="F:phosphorelay response regulator activity"/>
    <property type="evidence" value="ECO:0007669"/>
    <property type="project" value="TreeGrafter"/>
</dbReference>
<dbReference type="CDD" id="cd00075">
    <property type="entry name" value="HATPase"/>
    <property type="match status" value="1"/>
</dbReference>
<organism evidence="17 18">
    <name type="scientific">Corallococcus coralloides</name>
    <name type="common">Myxococcus coralloides</name>
    <dbReference type="NCBI Taxonomy" id="184914"/>
    <lineage>
        <taxon>Bacteria</taxon>
        <taxon>Pseudomonadati</taxon>
        <taxon>Myxococcota</taxon>
        <taxon>Myxococcia</taxon>
        <taxon>Myxococcales</taxon>
        <taxon>Cystobacterineae</taxon>
        <taxon>Myxococcaceae</taxon>
        <taxon>Corallococcus</taxon>
    </lineage>
</organism>
<dbReference type="InterPro" id="IPR035965">
    <property type="entry name" value="PAS-like_dom_sf"/>
</dbReference>
<dbReference type="CDD" id="cd00082">
    <property type="entry name" value="HisKA"/>
    <property type="match status" value="1"/>
</dbReference>
<dbReference type="PROSITE" id="PS50109">
    <property type="entry name" value="HIS_KIN"/>
    <property type="match status" value="1"/>
</dbReference>
<dbReference type="Pfam" id="PF08447">
    <property type="entry name" value="PAS_3"/>
    <property type="match status" value="1"/>
</dbReference>
<feature type="region of interest" description="Disordered" evidence="14">
    <location>
        <begin position="501"/>
        <end position="530"/>
    </location>
</feature>
<dbReference type="Pfam" id="PF02518">
    <property type="entry name" value="HATPase_c"/>
    <property type="match status" value="1"/>
</dbReference>
<dbReference type="NCBIfam" id="TIGR00229">
    <property type="entry name" value="sensory_box"/>
    <property type="match status" value="1"/>
</dbReference>
<dbReference type="GO" id="GO:0030295">
    <property type="term" value="F:protein kinase activator activity"/>
    <property type="evidence" value="ECO:0007669"/>
    <property type="project" value="TreeGrafter"/>
</dbReference>
<comment type="catalytic activity">
    <reaction evidence="1">
        <text>ATP + protein L-histidine = ADP + protein N-phospho-L-histidine.</text>
        <dbReference type="EC" id="2.7.13.3"/>
    </reaction>
</comment>
<dbReference type="GO" id="GO:0007234">
    <property type="term" value="P:osmosensory signaling via phosphorelay pathway"/>
    <property type="evidence" value="ECO:0007669"/>
    <property type="project" value="TreeGrafter"/>
</dbReference>
<feature type="coiled-coil region" evidence="13">
    <location>
        <begin position="127"/>
        <end position="161"/>
    </location>
</feature>
<evidence type="ECO:0000256" key="6">
    <source>
        <dbReference type="ARBA" id="ARBA00022692"/>
    </source>
</evidence>
<keyword evidence="12" id="KW-0472">Membrane</keyword>
<dbReference type="InterPro" id="IPR036890">
    <property type="entry name" value="HATPase_C_sf"/>
</dbReference>
<keyword evidence="4" id="KW-0597">Phosphoprotein</keyword>
<keyword evidence="10" id="KW-1133">Transmembrane helix</keyword>
<dbReference type="SUPFAM" id="SSF55785">
    <property type="entry name" value="PYP-like sensor domain (PAS domain)"/>
    <property type="match status" value="1"/>
</dbReference>
<dbReference type="Pfam" id="PF00512">
    <property type="entry name" value="HisKA"/>
    <property type="match status" value="1"/>
</dbReference>
<dbReference type="InterPro" id="IPR004358">
    <property type="entry name" value="Sig_transdc_His_kin-like_C"/>
</dbReference>
<proteinExistence type="predicted"/>
<evidence type="ECO:0000256" key="8">
    <source>
        <dbReference type="ARBA" id="ARBA00022777"/>
    </source>
</evidence>
<dbReference type="EC" id="2.7.13.3" evidence="3"/>
<evidence type="ECO:0000259" key="15">
    <source>
        <dbReference type="PROSITE" id="PS50109"/>
    </source>
</evidence>
<dbReference type="InterPro" id="IPR003661">
    <property type="entry name" value="HisK_dim/P_dom"/>
</dbReference>
<keyword evidence="6" id="KW-0812">Transmembrane</keyword>
<dbReference type="Proteomes" id="UP000288758">
    <property type="component" value="Chromosome"/>
</dbReference>
<dbReference type="AlphaFoldDB" id="A0A410S3S4"/>
<dbReference type="GO" id="GO:0000155">
    <property type="term" value="F:phosphorelay sensor kinase activity"/>
    <property type="evidence" value="ECO:0007669"/>
    <property type="project" value="InterPro"/>
</dbReference>
<dbReference type="Gene3D" id="3.30.565.10">
    <property type="entry name" value="Histidine kinase-like ATPase, C-terminal domain"/>
    <property type="match status" value="1"/>
</dbReference>
<dbReference type="SUPFAM" id="SSF47384">
    <property type="entry name" value="Homodimeric domain of signal transducing histidine kinase"/>
    <property type="match status" value="1"/>
</dbReference>
<keyword evidence="8" id="KW-0418">Kinase</keyword>
<dbReference type="SMART" id="SM00387">
    <property type="entry name" value="HATPase_c"/>
    <property type="match status" value="1"/>
</dbReference>
<dbReference type="EMBL" id="CP034669">
    <property type="protein sequence ID" value="QAT88728.1"/>
    <property type="molecule type" value="Genomic_DNA"/>
</dbReference>
<evidence type="ECO:0000256" key="12">
    <source>
        <dbReference type="ARBA" id="ARBA00023136"/>
    </source>
</evidence>
<evidence type="ECO:0000256" key="9">
    <source>
        <dbReference type="ARBA" id="ARBA00022840"/>
    </source>
</evidence>
<evidence type="ECO:0000256" key="1">
    <source>
        <dbReference type="ARBA" id="ARBA00000085"/>
    </source>
</evidence>
<feature type="compositionally biased region" description="Basic residues" evidence="14">
    <location>
        <begin position="512"/>
        <end position="530"/>
    </location>
</feature>
<dbReference type="InterPro" id="IPR005467">
    <property type="entry name" value="His_kinase_dom"/>
</dbReference>
<dbReference type="CDD" id="cd00130">
    <property type="entry name" value="PAS"/>
    <property type="match status" value="1"/>
</dbReference>
<dbReference type="GO" id="GO:0005524">
    <property type="term" value="F:ATP binding"/>
    <property type="evidence" value="ECO:0007669"/>
    <property type="project" value="UniProtKB-KW"/>
</dbReference>
<evidence type="ECO:0000256" key="4">
    <source>
        <dbReference type="ARBA" id="ARBA00022553"/>
    </source>
</evidence>